<dbReference type="RefSeq" id="WP_104421091.1">
    <property type="nucleotide sequence ID" value="NZ_PTJC01000006.1"/>
</dbReference>
<reference evidence="1 2" key="1">
    <citation type="submission" date="2018-02" db="EMBL/GenBank/DDBJ databases">
        <title>Genomic Encyclopedia of Archaeal and Bacterial Type Strains, Phase II (KMG-II): from individual species to whole genera.</title>
        <authorList>
            <person name="Goeker M."/>
        </authorList>
    </citation>
    <scope>NUCLEOTIDE SEQUENCE [LARGE SCALE GENOMIC DNA]</scope>
    <source>
        <strain evidence="1 2">DSM 29526</strain>
    </source>
</reference>
<dbReference type="Gene3D" id="3.30.470.10">
    <property type="match status" value="1"/>
</dbReference>
<dbReference type="InterPro" id="IPR043131">
    <property type="entry name" value="BCAT-like_N"/>
</dbReference>
<name>A0A2S6I679_9BACT</name>
<evidence type="ECO:0000313" key="2">
    <source>
        <dbReference type="Proteomes" id="UP000237662"/>
    </source>
</evidence>
<organism evidence="1 2">
    <name type="scientific">Neolewinella xylanilytica</name>
    <dbReference type="NCBI Taxonomy" id="1514080"/>
    <lineage>
        <taxon>Bacteria</taxon>
        <taxon>Pseudomonadati</taxon>
        <taxon>Bacteroidota</taxon>
        <taxon>Saprospiria</taxon>
        <taxon>Saprospirales</taxon>
        <taxon>Lewinellaceae</taxon>
        <taxon>Neolewinella</taxon>
    </lineage>
</organism>
<protein>
    <submittedName>
        <fullName evidence="1">4-amino-4-deoxychorismate lyase</fullName>
    </submittedName>
</protein>
<sequence>MPHSPSPLLLESIRLEDGKAPLLARHQLRVDRSRQRYYGKAPAFKLAEVLEGLELPESGVHKLRLLYRAGLESYEILPYTVRPVQSLRIVEADDLRYSRKYADRSGIDALFARRENCDDVLIVQRQHITDSSYANLALYDGSRWYTPAWPLLQGTRRAELIHTNVLQPSVIRVKDLANFERIRLVNSMMDWEDGPTVRITAVLGY</sequence>
<dbReference type="Proteomes" id="UP000237662">
    <property type="component" value="Unassembled WGS sequence"/>
</dbReference>
<dbReference type="Gene3D" id="3.20.10.10">
    <property type="entry name" value="D-amino Acid Aminotransferase, subunit A, domain 2"/>
    <property type="match status" value="1"/>
</dbReference>
<dbReference type="EMBL" id="PTJC01000006">
    <property type="protein sequence ID" value="PPK86672.1"/>
    <property type="molecule type" value="Genomic_DNA"/>
</dbReference>
<dbReference type="InterPro" id="IPR001544">
    <property type="entry name" value="Aminotrans_IV"/>
</dbReference>
<keyword evidence="1" id="KW-0456">Lyase</keyword>
<evidence type="ECO:0000313" key="1">
    <source>
        <dbReference type="EMBL" id="PPK86672.1"/>
    </source>
</evidence>
<dbReference type="AlphaFoldDB" id="A0A2S6I679"/>
<dbReference type="Pfam" id="PF01063">
    <property type="entry name" value="Aminotran_4"/>
    <property type="match status" value="1"/>
</dbReference>
<comment type="caution">
    <text evidence="1">The sequence shown here is derived from an EMBL/GenBank/DDBJ whole genome shotgun (WGS) entry which is preliminary data.</text>
</comment>
<dbReference type="InterPro" id="IPR036038">
    <property type="entry name" value="Aminotransferase-like"/>
</dbReference>
<dbReference type="OrthoDB" id="1148709at2"/>
<gene>
    <name evidence="1" type="ORF">CLV84_3608</name>
</gene>
<dbReference type="SUPFAM" id="SSF56752">
    <property type="entry name" value="D-aminoacid aminotransferase-like PLP-dependent enzymes"/>
    <property type="match status" value="1"/>
</dbReference>
<dbReference type="InterPro" id="IPR043132">
    <property type="entry name" value="BCAT-like_C"/>
</dbReference>
<keyword evidence="2" id="KW-1185">Reference proteome</keyword>
<dbReference type="GO" id="GO:0016829">
    <property type="term" value="F:lyase activity"/>
    <property type="evidence" value="ECO:0007669"/>
    <property type="project" value="UniProtKB-KW"/>
</dbReference>
<proteinExistence type="predicted"/>
<accession>A0A2S6I679</accession>